<reference evidence="2 3" key="1">
    <citation type="submission" date="2021-03" db="EMBL/GenBank/DDBJ databases">
        <title>Sequencing the genomes of 1000 actinobacteria strains.</title>
        <authorList>
            <person name="Klenk H.-P."/>
        </authorList>
    </citation>
    <scope>NUCLEOTIDE SEQUENCE [LARGE SCALE GENOMIC DNA]</scope>
    <source>
        <strain evidence="2 3">DSM 46713</strain>
    </source>
</reference>
<feature type="compositionally biased region" description="Low complexity" evidence="1">
    <location>
        <begin position="24"/>
        <end position="34"/>
    </location>
</feature>
<feature type="compositionally biased region" description="Basic and acidic residues" evidence="1">
    <location>
        <begin position="81"/>
        <end position="90"/>
    </location>
</feature>
<dbReference type="InterPro" id="IPR019710">
    <property type="entry name" value="DUF4226"/>
</dbReference>
<keyword evidence="3" id="KW-1185">Reference proteome</keyword>
<evidence type="ECO:0000256" key="1">
    <source>
        <dbReference type="SAM" id="MobiDB-lite"/>
    </source>
</evidence>
<name>A0ABS5A3C4_9MYCO</name>
<organism evidence="2 3">
    <name type="scientific">Mycolicibacterium lutetiense</name>
    <dbReference type="NCBI Taxonomy" id="1641992"/>
    <lineage>
        <taxon>Bacteria</taxon>
        <taxon>Bacillati</taxon>
        <taxon>Actinomycetota</taxon>
        <taxon>Actinomycetes</taxon>
        <taxon>Mycobacteriales</taxon>
        <taxon>Mycobacteriaceae</taxon>
        <taxon>Mycolicibacterium</taxon>
    </lineage>
</organism>
<feature type="region of interest" description="Disordered" evidence="1">
    <location>
        <begin position="81"/>
        <end position="104"/>
    </location>
</feature>
<proteinExistence type="predicted"/>
<gene>
    <name evidence="2" type="ORF">JOF57_006230</name>
</gene>
<evidence type="ECO:0000313" key="2">
    <source>
        <dbReference type="EMBL" id="MBP2456254.1"/>
    </source>
</evidence>
<protein>
    <submittedName>
        <fullName evidence="2">Uncharacterized protein</fullName>
    </submittedName>
</protein>
<comment type="caution">
    <text evidence="2">The sequence shown here is derived from an EMBL/GenBank/DDBJ whole genome shotgun (WGS) entry which is preliminary data.</text>
</comment>
<feature type="region of interest" description="Disordered" evidence="1">
    <location>
        <begin position="21"/>
        <end position="46"/>
    </location>
</feature>
<dbReference type="RefSeq" id="WP_209923892.1">
    <property type="nucleotide sequence ID" value="NZ_JAGIOP010000003.1"/>
</dbReference>
<dbReference type="Pfam" id="PF10774">
    <property type="entry name" value="DUF4226"/>
    <property type="match status" value="1"/>
</dbReference>
<dbReference type="Proteomes" id="UP000694460">
    <property type="component" value="Unassembled WGS sequence"/>
</dbReference>
<accession>A0ABS5A3C4</accession>
<sequence>MDLDQTAETLVSLLKELTSDGDVDVAPAPAVAAGGPPPRGLDDAAQTGQSAVWRDHLSGWTGAGAEQFRVVDEDLERLRRERESTDRELAESLEQARSAARGSLERLRSLQATVEAARAGMGPSLDTQAGRQQYAELLVGGLDEVEAILAHAQESHGRAASGFTDVAQRYGNAAV</sequence>
<evidence type="ECO:0000313" key="3">
    <source>
        <dbReference type="Proteomes" id="UP000694460"/>
    </source>
</evidence>
<dbReference type="EMBL" id="JAGIOP010000003">
    <property type="protein sequence ID" value="MBP2456254.1"/>
    <property type="molecule type" value="Genomic_DNA"/>
</dbReference>